<evidence type="ECO:0000313" key="1">
    <source>
        <dbReference type="EMBL" id="KRK46446.1"/>
    </source>
</evidence>
<dbReference type="PATRIC" id="fig|1423719.4.peg.67"/>
<proteinExistence type="predicted"/>
<name>A0A0R1HIJ5_9LACO</name>
<dbReference type="RefSeq" id="WP_057973391.1">
    <property type="nucleotide sequence ID" value="NZ_AZDI01000001.1"/>
</dbReference>
<evidence type="ECO:0000313" key="2">
    <source>
        <dbReference type="Proteomes" id="UP000051450"/>
    </source>
</evidence>
<dbReference type="Proteomes" id="UP000051450">
    <property type="component" value="Unassembled WGS sequence"/>
</dbReference>
<dbReference type="OrthoDB" id="9790372at2"/>
<reference evidence="1 2" key="1">
    <citation type="journal article" date="2015" name="Genome Announc.">
        <title>Expanding the biotechnology potential of lactobacilli through comparative genomics of 213 strains and associated genera.</title>
        <authorList>
            <person name="Sun Z."/>
            <person name="Harris H.M."/>
            <person name="McCann A."/>
            <person name="Guo C."/>
            <person name="Argimon S."/>
            <person name="Zhang W."/>
            <person name="Yang X."/>
            <person name="Jeffery I.B."/>
            <person name="Cooney J.C."/>
            <person name="Kagawa T.F."/>
            <person name="Liu W."/>
            <person name="Song Y."/>
            <person name="Salvetti E."/>
            <person name="Wrobel A."/>
            <person name="Rasinkangas P."/>
            <person name="Parkhill J."/>
            <person name="Rea M.C."/>
            <person name="O'Sullivan O."/>
            <person name="Ritari J."/>
            <person name="Douillard F.P."/>
            <person name="Paul Ross R."/>
            <person name="Yang R."/>
            <person name="Briner A.E."/>
            <person name="Felis G.E."/>
            <person name="de Vos W.M."/>
            <person name="Barrangou R."/>
            <person name="Klaenhammer T.R."/>
            <person name="Caufield P.W."/>
            <person name="Cui Y."/>
            <person name="Zhang H."/>
            <person name="O'Toole P.W."/>
        </authorList>
    </citation>
    <scope>NUCLEOTIDE SEQUENCE [LARGE SCALE GENOMIC DNA]</scope>
    <source>
        <strain evidence="1 2">DSM 15638</strain>
    </source>
</reference>
<gene>
    <name evidence="1" type="ORF">FC66_GL000069</name>
</gene>
<dbReference type="AlphaFoldDB" id="A0A0R1HIJ5"/>
<protein>
    <submittedName>
        <fullName evidence="1">Uncharacterized protein</fullName>
    </submittedName>
</protein>
<dbReference type="STRING" id="1423719.FC66_GL000069"/>
<dbReference type="Pfam" id="PF02620">
    <property type="entry name" value="YceD"/>
    <property type="match status" value="1"/>
</dbReference>
<dbReference type="InterPro" id="IPR003772">
    <property type="entry name" value="YceD"/>
</dbReference>
<comment type="caution">
    <text evidence="1">The sequence shown here is derived from an EMBL/GenBank/DDBJ whole genome shotgun (WGS) entry which is preliminary data.</text>
</comment>
<accession>A0A0R1HIJ5</accession>
<sequence>MKWSLVELKKQSDEPLQVDEMLNLSEGLMLRNKIITSVSEVHVTGILTADHQDVIGHFNVSLTVKMPSTRSLESVDVPLDFSVDEFYVGYRDKALERFDKNDVVIILEEDMLNLNSVIEDNVLLQIPMQILTDDEKKAEELPAGDDWEVLTEDKLVQVRKEKVDPRFASLQNFFDNDGSEEE</sequence>
<dbReference type="EMBL" id="AZDI01000001">
    <property type="protein sequence ID" value="KRK46446.1"/>
    <property type="molecule type" value="Genomic_DNA"/>
</dbReference>
<keyword evidence="2" id="KW-1185">Reference proteome</keyword>
<organism evidence="1 2">
    <name type="scientific">Dellaglioa algida DSM 15638</name>
    <dbReference type="NCBI Taxonomy" id="1423719"/>
    <lineage>
        <taxon>Bacteria</taxon>
        <taxon>Bacillati</taxon>
        <taxon>Bacillota</taxon>
        <taxon>Bacilli</taxon>
        <taxon>Lactobacillales</taxon>
        <taxon>Lactobacillaceae</taxon>
        <taxon>Dellaglioa</taxon>
    </lineage>
</organism>